<feature type="compositionally biased region" description="Low complexity" evidence="2">
    <location>
        <begin position="60"/>
        <end position="76"/>
    </location>
</feature>
<evidence type="ECO:0000256" key="2">
    <source>
        <dbReference type="SAM" id="MobiDB-lite"/>
    </source>
</evidence>
<evidence type="ECO:0000313" key="4">
    <source>
        <dbReference type="Proteomes" id="UP001390339"/>
    </source>
</evidence>
<evidence type="ECO:0000256" key="1">
    <source>
        <dbReference type="SAM" id="Coils"/>
    </source>
</evidence>
<dbReference type="Proteomes" id="UP001390339">
    <property type="component" value="Unassembled WGS sequence"/>
</dbReference>
<reference evidence="3 4" key="1">
    <citation type="journal article" date="2024" name="IMA Fungus">
        <title>Apiospora arundinis, a panoply of carbohydrate-active enzymes and secondary metabolites.</title>
        <authorList>
            <person name="Sorensen T."/>
            <person name="Petersen C."/>
            <person name="Muurmann A.T."/>
            <person name="Christiansen J.V."/>
            <person name="Brundto M.L."/>
            <person name="Overgaard C.K."/>
            <person name="Boysen A.T."/>
            <person name="Wollenberg R.D."/>
            <person name="Larsen T.O."/>
            <person name="Sorensen J.L."/>
            <person name="Nielsen K.L."/>
            <person name="Sondergaard T.E."/>
        </authorList>
    </citation>
    <scope>NUCLEOTIDE SEQUENCE [LARGE SCALE GENOMIC DNA]</scope>
    <source>
        <strain evidence="3 4">AAU 773</strain>
    </source>
</reference>
<gene>
    <name evidence="3" type="ORF">PGQ11_003071</name>
</gene>
<feature type="compositionally biased region" description="Polar residues" evidence="2">
    <location>
        <begin position="77"/>
        <end position="89"/>
    </location>
</feature>
<organism evidence="3 4">
    <name type="scientific">Apiospora arundinis</name>
    <dbReference type="NCBI Taxonomy" id="335852"/>
    <lineage>
        <taxon>Eukaryota</taxon>
        <taxon>Fungi</taxon>
        <taxon>Dikarya</taxon>
        <taxon>Ascomycota</taxon>
        <taxon>Pezizomycotina</taxon>
        <taxon>Sordariomycetes</taxon>
        <taxon>Xylariomycetidae</taxon>
        <taxon>Amphisphaeriales</taxon>
        <taxon>Apiosporaceae</taxon>
        <taxon>Apiospora</taxon>
    </lineage>
</organism>
<feature type="region of interest" description="Disordered" evidence="2">
    <location>
        <begin position="1"/>
        <end position="89"/>
    </location>
</feature>
<protein>
    <submittedName>
        <fullName evidence="3">Uncharacterized protein</fullName>
    </submittedName>
</protein>
<keyword evidence="1" id="KW-0175">Coiled coil</keyword>
<comment type="caution">
    <text evidence="3">The sequence shown here is derived from an EMBL/GenBank/DDBJ whole genome shotgun (WGS) entry which is preliminary data.</text>
</comment>
<dbReference type="EMBL" id="JAPCWZ010000003">
    <property type="protein sequence ID" value="KAK8872557.1"/>
    <property type="molecule type" value="Genomic_DNA"/>
</dbReference>
<name>A0ABR2J549_9PEZI</name>
<accession>A0ABR2J549</accession>
<evidence type="ECO:0000313" key="3">
    <source>
        <dbReference type="EMBL" id="KAK8872557.1"/>
    </source>
</evidence>
<proteinExistence type="predicted"/>
<sequence length="387" mass="42814">MSESGGSSGPSGQPSGNKRPDDSPANETNSSKKLKTSPAPAPTALETQKPASSILFGQPTSIGTSSSTAFGSAANSEKLNTTPQPSWSLASTATQTTLREILQQSEKTKEIVQALANEFSEQKKQLEDAAKTIVMSKAPSTPTSPQDDLIHAKGYLHWLRQLDLRPPHGIMNWLKAETAFSTLPLVEFEGIDLFVVLKGDLRTFPYVNPSQDQECDAEWGITFFQKRYASHCFELDRHTTQPVPKGFPTFLLPLGEIFVKEHYFGHHPGTCSLRANLCMDITTPSKSLWIVGDPTCDTRPQLELKLSMSESIIFSVVNLVDDIRNLGCDIEMRMKMFWFMLRDSNKVIETMTKSAWIGEYSLRKPNVLKLGQAISEGWAKDTGPLFP</sequence>
<feature type="coiled-coil region" evidence="1">
    <location>
        <begin position="98"/>
        <end position="132"/>
    </location>
</feature>
<keyword evidence="4" id="KW-1185">Reference proteome</keyword>